<reference evidence="2 3" key="1">
    <citation type="submission" date="2022-06" db="EMBL/GenBank/DDBJ databases">
        <authorList>
            <person name="Jeon C.O."/>
        </authorList>
    </citation>
    <scope>NUCLEOTIDE SEQUENCE [LARGE SCALE GENOMIC DNA]</scope>
    <source>
        <strain evidence="2 3">KCTC 13943</strain>
    </source>
</reference>
<comment type="caution">
    <text evidence="2">The sequence shown here is derived from an EMBL/GenBank/DDBJ whole genome shotgun (WGS) entry which is preliminary data.</text>
</comment>
<keyword evidence="1" id="KW-0732">Signal</keyword>
<evidence type="ECO:0000313" key="2">
    <source>
        <dbReference type="EMBL" id="MCM2532435.1"/>
    </source>
</evidence>
<gene>
    <name evidence="2" type="ORF">NDK43_08590</name>
</gene>
<evidence type="ECO:0000313" key="3">
    <source>
        <dbReference type="Proteomes" id="UP001523262"/>
    </source>
</evidence>
<dbReference type="Proteomes" id="UP001523262">
    <property type="component" value="Unassembled WGS sequence"/>
</dbReference>
<protein>
    <recommendedName>
        <fullName evidence="4">Lipoprotein</fullName>
    </recommendedName>
</protein>
<dbReference type="PROSITE" id="PS51257">
    <property type="entry name" value="PROKAR_LIPOPROTEIN"/>
    <property type="match status" value="1"/>
</dbReference>
<sequence>MKKKLSIKHGLILLAAFGLVGCSQNQSSTPSTPSINNDIKRAGTQYLKTEYDNAGGNVNTDSGSKLLERDAQSFSDAVQVQHDFNALNKVEQSFVDDVFKSKPLYDDVMNLQNMHGTDKKTVSYKKKTIKKFQDYIKKMDVKYGIRI</sequence>
<evidence type="ECO:0000256" key="1">
    <source>
        <dbReference type="SAM" id="SignalP"/>
    </source>
</evidence>
<name>A0ABT0WAE2_9BACI</name>
<feature type="chain" id="PRO_5046349192" description="Lipoprotein" evidence="1">
    <location>
        <begin position="29"/>
        <end position="147"/>
    </location>
</feature>
<dbReference type="EMBL" id="JAMQCR010000001">
    <property type="protein sequence ID" value="MCM2532435.1"/>
    <property type="molecule type" value="Genomic_DNA"/>
</dbReference>
<accession>A0ABT0WAE2</accession>
<feature type="signal peptide" evidence="1">
    <location>
        <begin position="1"/>
        <end position="28"/>
    </location>
</feature>
<keyword evidence="3" id="KW-1185">Reference proteome</keyword>
<organism evidence="2 3">
    <name type="scientific">Neobacillus pocheonensis</name>
    <dbReference type="NCBI Taxonomy" id="363869"/>
    <lineage>
        <taxon>Bacteria</taxon>
        <taxon>Bacillati</taxon>
        <taxon>Bacillota</taxon>
        <taxon>Bacilli</taxon>
        <taxon>Bacillales</taxon>
        <taxon>Bacillaceae</taxon>
        <taxon>Neobacillus</taxon>
    </lineage>
</organism>
<evidence type="ECO:0008006" key="4">
    <source>
        <dbReference type="Google" id="ProtNLM"/>
    </source>
</evidence>
<proteinExistence type="predicted"/>